<dbReference type="RefSeq" id="WP_174582758.1">
    <property type="nucleotide sequence ID" value="NZ_CAJNOB010000003.1"/>
</dbReference>
<keyword evidence="7 17" id="KW-0032">Aminotransferase</keyword>
<dbReference type="InterPro" id="IPR036038">
    <property type="entry name" value="Aminotransferase-like"/>
</dbReference>
<evidence type="ECO:0000256" key="15">
    <source>
        <dbReference type="RuleBase" id="RU004106"/>
    </source>
</evidence>
<evidence type="ECO:0000256" key="7">
    <source>
        <dbReference type="ARBA" id="ARBA00022576"/>
    </source>
</evidence>
<dbReference type="FunFam" id="3.30.470.10:FF:000006">
    <property type="entry name" value="Branched-chain-amino-acid aminotransferase"/>
    <property type="match status" value="1"/>
</dbReference>
<evidence type="ECO:0000256" key="9">
    <source>
        <dbReference type="ARBA" id="ARBA00022679"/>
    </source>
</evidence>
<dbReference type="InterPro" id="IPR005785">
    <property type="entry name" value="B_amino_transI"/>
</dbReference>
<evidence type="ECO:0000256" key="10">
    <source>
        <dbReference type="ARBA" id="ARBA00022898"/>
    </source>
</evidence>
<comment type="catalytic activity">
    <reaction evidence="13 17">
        <text>L-isoleucine + 2-oxoglutarate = (S)-3-methyl-2-oxopentanoate + L-glutamate</text>
        <dbReference type="Rhea" id="RHEA:24801"/>
        <dbReference type="ChEBI" id="CHEBI:16810"/>
        <dbReference type="ChEBI" id="CHEBI:29985"/>
        <dbReference type="ChEBI" id="CHEBI:35146"/>
        <dbReference type="ChEBI" id="CHEBI:58045"/>
        <dbReference type="EC" id="2.6.1.42"/>
    </reaction>
</comment>
<evidence type="ECO:0000256" key="2">
    <source>
        <dbReference type="ARBA" id="ARBA00003109"/>
    </source>
</evidence>
<dbReference type="GO" id="GO:0009098">
    <property type="term" value="P:L-leucine biosynthetic process"/>
    <property type="evidence" value="ECO:0007669"/>
    <property type="project" value="UniProtKB-UniPathway"/>
</dbReference>
<dbReference type="Gene3D" id="3.30.470.10">
    <property type="match status" value="1"/>
</dbReference>
<dbReference type="GO" id="GO:0009097">
    <property type="term" value="P:isoleucine biosynthetic process"/>
    <property type="evidence" value="ECO:0007669"/>
    <property type="project" value="UniProtKB-UniPathway"/>
</dbReference>
<keyword evidence="9 17" id="KW-0808">Transferase</keyword>
<dbReference type="InterPro" id="IPR001544">
    <property type="entry name" value="Aminotrans_IV"/>
</dbReference>
<comment type="similarity">
    <text evidence="6 15">Belongs to the class-IV pyridoxal-phosphate-dependent aminotransferase family.</text>
</comment>
<dbReference type="InterPro" id="IPR050571">
    <property type="entry name" value="Class-IV_PLP-Dep_Aminotrnsfr"/>
</dbReference>
<dbReference type="CDD" id="cd01558">
    <property type="entry name" value="D-AAT_like"/>
    <property type="match status" value="1"/>
</dbReference>
<comment type="function">
    <text evidence="2 17">Acts on leucine, isoleucine and valine.</text>
</comment>
<evidence type="ECO:0000313" key="19">
    <source>
        <dbReference type="Proteomes" id="UP000663859"/>
    </source>
</evidence>
<evidence type="ECO:0000256" key="6">
    <source>
        <dbReference type="ARBA" id="ARBA00009320"/>
    </source>
</evidence>
<dbReference type="NCBIfam" id="TIGR01122">
    <property type="entry name" value="ilvE_I"/>
    <property type="match status" value="1"/>
</dbReference>
<dbReference type="FunFam" id="3.20.10.10:FF:000002">
    <property type="entry name" value="D-alanine aminotransferase"/>
    <property type="match status" value="1"/>
</dbReference>
<dbReference type="PANTHER" id="PTHR42743:SF11">
    <property type="entry name" value="AMINODEOXYCHORISMATE LYASE"/>
    <property type="match status" value="1"/>
</dbReference>
<dbReference type="EC" id="2.6.1.42" evidence="17"/>
<evidence type="ECO:0000256" key="1">
    <source>
        <dbReference type="ARBA" id="ARBA00001933"/>
    </source>
</evidence>
<dbReference type="UniPathway" id="UPA00049">
    <property type="reaction ID" value="UER00062"/>
</dbReference>
<evidence type="ECO:0000256" key="17">
    <source>
        <dbReference type="RuleBase" id="RU364094"/>
    </source>
</evidence>
<gene>
    <name evidence="17 18" type="primary">ilvE</name>
    <name evidence="18" type="ORF">MPNT_110046</name>
</gene>
<dbReference type="GO" id="GO:0005829">
    <property type="term" value="C:cytosol"/>
    <property type="evidence" value="ECO:0007669"/>
    <property type="project" value="TreeGrafter"/>
</dbReference>
<dbReference type="GO" id="GO:0009099">
    <property type="term" value="P:L-valine biosynthetic process"/>
    <property type="evidence" value="ECO:0007669"/>
    <property type="project" value="UniProtKB-UniPathway"/>
</dbReference>
<evidence type="ECO:0000256" key="12">
    <source>
        <dbReference type="ARBA" id="ARBA00048212"/>
    </source>
</evidence>
<keyword evidence="11 17" id="KW-0100">Branched-chain amino acid biosynthesis</keyword>
<evidence type="ECO:0000256" key="11">
    <source>
        <dbReference type="ARBA" id="ARBA00023304"/>
    </source>
</evidence>
<evidence type="ECO:0000256" key="16">
    <source>
        <dbReference type="RuleBase" id="RU004516"/>
    </source>
</evidence>
<dbReference type="PANTHER" id="PTHR42743">
    <property type="entry name" value="AMINO-ACID AMINOTRANSFERASE"/>
    <property type="match status" value="1"/>
</dbReference>
<name>A0A8J2FRL3_9BACT</name>
<evidence type="ECO:0000256" key="4">
    <source>
        <dbReference type="ARBA" id="ARBA00004931"/>
    </source>
</evidence>
<dbReference type="Proteomes" id="UP000663859">
    <property type="component" value="Unassembled WGS sequence"/>
</dbReference>
<evidence type="ECO:0000256" key="8">
    <source>
        <dbReference type="ARBA" id="ARBA00022605"/>
    </source>
</evidence>
<comment type="pathway">
    <text evidence="3 17">Amino-acid biosynthesis; L-isoleucine biosynthesis; L-isoleucine from 2-oxobutanoate: step 4/4.</text>
</comment>
<dbReference type="Gene3D" id="3.20.10.10">
    <property type="entry name" value="D-amino Acid Aminotransferase, subunit A, domain 2"/>
    <property type="match status" value="1"/>
</dbReference>
<comment type="cofactor">
    <cofactor evidence="1 16">
        <name>pyridoxal 5'-phosphate</name>
        <dbReference type="ChEBI" id="CHEBI:597326"/>
    </cofactor>
</comment>
<comment type="caution">
    <text evidence="18">The sequence shown here is derived from an EMBL/GenBank/DDBJ whole genome shotgun (WGS) entry which is preliminary data.</text>
</comment>
<dbReference type="NCBIfam" id="NF006185">
    <property type="entry name" value="PRK08320.1"/>
    <property type="match status" value="1"/>
</dbReference>
<dbReference type="UniPathway" id="UPA00047">
    <property type="reaction ID" value="UER00058"/>
</dbReference>
<evidence type="ECO:0000256" key="3">
    <source>
        <dbReference type="ARBA" id="ARBA00004824"/>
    </source>
</evidence>
<accession>A0A8J2FRL3</accession>
<keyword evidence="19" id="KW-1185">Reference proteome</keyword>
<dbReference type="Pfam" id="PF01063">
    <property type="entry name" value="Aminotran_4"/>
    <property type="match status" value="1"/>
</dbReference>
<proteinExistence type="inferred from homology"/>
<dbReference type="InterPro" id="IPR043132">
    <property type="entry name" value="BCAT-like_C"/>
</dbReference>
<dbReference type="InterPro" id="IPR018300">
    <property type="entry name" value="Aminotrans_IV_CS"/>
</dbReference>
<comment type="catalytic activity">
    <reaction evidence="12 17">
        <text>L-valine + 2-oxoglutarate = 3-methyl-2-oxobutanoate + L-glutamate</text>
        <dbReference type="Rhea" id="RHEA:24813"/>
        <dbReference type="ChEBI" id="CHEBI:11851"/>
        <dbReference type="ChEBI" id="CHEBI:16810"/>
        <dbReference type="ChEBI" id="CHEBI:29985"/>
        <dbReference type="ChEBI" id="CHEBI:57762"/>
        <dbReference type="EC" id="2.6.1.42"/>
    </reaction>
</comment>
<organism evidence="18 19">
    <name type="scientific">Candidatus Methylacidithermus pantelleriae</name>
    <dbReference type="NCBI Taxonomy" id="2744239"/>
    <lineage>
        <taxon>Bacteria</taxon>
        <taxon>Pseudomonadati</taxon>
        <taxon>Verrucomicrobiota</taxon>
        <taxon>Methylacidiphilae</taxon>
        <taxon>Methylacidiphilales</taxon>
        <taxon>Methylacidiphilaceae</taxon>
        <taxon>Candidatus Methylacidithermus</taxon>
    </lineage>
</organism>
<evidence type="ECO:0000313" key="18">
    <source>
        <dbReference type="EMBL" id="CAF0691989.1"/>
    </source>
</evidence>
<evidence type="ECO:0000256" key="14">
    <source>
        <dbReference type="ARBA" id="ARBA00049229"/>
    </source>
</evidence>
<comment type="pathway">
    <text evidence="4 17">Amino-acid biosynthesis; L-valine biosynthesis; L-valine from pyruvate: step 4/4.</text>
</comment>
<protein>
    <recommendedName>
        <fullName evidence="17">Branched-chain-amino-acid aminotransferase</fullName>
        <shortName evidence="17">BCAT</shortName>
        <ecNumber evidence="17">2.6.1.42</ecNumber>
    </recommendedName>
</protein>
<evidence type="ECO:0000256" key="5">
    <source>
        <dbReference type="ARBA" id="ARBA00005072"/>
    </source>
</evidence>
<evidence type="ECO:0000256" key="13">
    <source>
        <dbReference type="ARBA" id="ARBA00048798"/>
    </source>
</evidence>
<dbReference type="InterPro" id="IPR043131">
    <property type="entry name" value="BCAT-like_N"/>
</dbReference>
<dbReference type="PROSITE" id="PS00770">
    <property type="entry name" value="AA_TRANSFER_CLASS_4"/>
    <property type="match status" value="1"/>
</dbReference>
<comment type="pathway">
    <text evidence="5 17">Amino-acid biosynthesis; L-leucine biosynthesis; L-leucine from 3-methyl-2-oxobutanoate: step 4/4.</text>
</comment>
<dbReference type="UniPathway" id="UPA00048">
    <property type="reaction ID" value="UER00073"/>
</dbReference>
<dbReference type="AlphaFoldDB" id="A0A8J2FRL3"/>
<comment type="catalytic activity">
    <reaction evidence="14 17">
        <text>L-leucine + 2-oxoglutarate = 4-methyl-2-oxopentanoate + L-glutamate</text>
        <dbReference type="Rhea" id="RHEA:18321"/>
        <dbReference type="ChEBI" id="CHEBI:16810"/>
        <dbReference type="ChEBI" id="CHEBI:17865"/>
        <dbReference type="ChEBI" id="CHEBI:29985"/>
        <dbReference type="ChEBI" id="CHEBI:57427"/>
        <dbReference type="EC" id="2.6.1.42"/>
    </reaction>
</comment>
<sequence>MEIYINGEYYQPEDAKISVFDHGLLYGDGVFEGIRAYYGRVFCLQEHLQRLYQSAKAILLRIPLPQEKLLRAVLETCRRNRIENGYVRLLVTRGIGTLGLSPESCPSPTIVIIADSIRLYPERLYQEGLSLVTVPTQRHSAAALSPAIKSLNYLNNILAKIEGSLRGAQEAILLSEEGFVTECTGENLFVVKGEELLTPPVWAGALPGITRKVVMELARKNGYSVREEILTRYDLFVADEIFITGTAAEIAPVREVDGREVGDTRPGPVTRDLMEKFRELTRIEGVPIYS</sequence>
<dbReference type="GO" id="GO:0004084">
    <property type="term" value="F:branched-chain-amino-acid transaminase activity"/>
    <property type="evidence" value="ECO:0007669"/>
    <property type="project" value="UniProtKB-EC"/>
</dbReference>
<reference evidence="18" key="1">
    <citation type="submission" date="2021-02" db="EMBL/GenBank/DDBJ databases">
        <authorList>
            <person name="Cremers G."/>
            <person name="Picone N."/>
        </authorList>
    </citation>
    <scope>NUCLEOTIDE SEQUENCE</scope>
    <source>
        <strain evidence="18">PQ17</strain>
    </source>
</reference>
<keyword evidence="8 17" id="KW-0028">Amino-acid biosynthesis</keyword>
<dbReference type="SUPFAM" id="SSF56752">
    <property type="entry name" value="D-aminoacid aminotransferase-like PLP-dependent enzymes"/>
    <property type="match status" value="1"/>
</dbReference>
<dbReference type="EMBL" id="CAJNOB010000003">
    <property type="protein sequence ID" value="CAF0691989.1"/>
    <property type="molecule type" value="Genomic_DNA"/>
</dbReference>
<keyword evidence="10 16" id="KW-0663">Pyridoxal phosphate</keyword>